<dbReference type="InterPro" id="IPR013785">
    <property type="entry name" value="Aldolase_TIM"/>
</dbReference>
<dbReference type="Proteomes" id="UP000295493">
    <property type="component" value="Unassembled WGS sequence"/>
</dbReference>
<dbReference type="Pfam" id="PF14509">
    <property type="entry name" value="GH97_C"/>
    <property type="match status" value="1"/>
</dbReference>
<dbReference type="PANTHER" id="PTHR35803">
    <property type="entry name" value="GLUCAN 1,4-ALPHA-GLUCOSIDASE SUSB-RELATED"/>
    <property type="match status" value="1"/>
</dbReference>
<dbReference type="InterPro" id="IPR052720">
    <property type="entry name" value="Glycosyl_hydrolase_97"/>
</dbReference>
<evidence type="ECO:0000259" key="3">
    <source>
        <dbReference type="Pfam" id="PF14508"/>
    </source>
</evidence>
<keyword evidence="1" id="KW-0732">Signal</keyword>
<evidence type="ECO:0000313" key="5">
    <source>
        <dbReference type="EMBL" id="TDN84663.1"/>
    </source>
</evidence>
<keyword evidence="6" id="KW-1185">Reference proteome</keyword>
<evidence type="ECO:0000259" key="4">
    <source>
        <dbReference type="Pfam" id="PF14509"/>
    </source>
</evidence>
<dbReference type="Pfam" id="PF10566">
    <property type="entry name" value="Glyco_hydro_97"/>
    <property type="match status" value="1"/>
</dbReference>
<dbReference type="Gene3D" id="3.20.20.70">
    <property type="entry name" value="Aldolase class I"/>
    <property type="match status" value="1"/>
</dbReference>
<sequence>MGATTAKWHRPFVFCASLLAASPAAAQQWQAIASPDGRITVEVALDQGEPVYRASFNGQPVLDRSRLGMEFTNAPPLDRDLTLVTSRRTAKDERWEQPWGERRAMREQYRGLDLILKAKDGRTLGVEFRVFDDGFGFRYTLPGTPDQPMVVSDETSEFHFAQNYRAWSIPAYRDKFSEYEYSRSALSAIQTAETPLTLEGKGVAMAIHEAALVDFPSMNLRMPDENSRTLKADLSPWSNGDRARVTGGQTTPWRVVMIADNAARLADSTIILNLNEPNRLGDVSWVKPQKYVGIFWGMHIGRLTWAPGPKLGATTARAIRAIDWAAAHQIQGVLVEGWNIGWDVPEWWKNGHSRFVFDRAQPAFDMAQVAAHAQAKGVDLIGHHETGAQVHDYLNALEAALDYYDRYGVHMIKLGFVGTRLDSSEWPDSQYAVESLQTIVEAAARHHTAIFPHESVKDTGLRRTWPNLMSREGARGQEYNGGSPDTGNSPDHTTILPFTRMLSGPFDFTPGIFGFDYRDTRPHNRVPSTLAHQLALFVVLYSPVQMAADLTENYDRYPDAFRFIQDVPTDWEASRTLQGEIGEFAVVARQQRGGADWYLGAITNDDRRVLSVPLDFLTKGRRYEAQIYADAPDADWRTAPERYRISSRIVTADDAMTIDLASGGGQAIRFRAL</sequence>
<dbReference type="Gene3D" id="2.70.98.10">
    <property type="match status" value="1"/>
</dbReference>
<accession>A0A4R6FSF6</accession>
<organism evidence="5 6">
    <name type="scientific">Stakelama pacifica</name>
    <dbReference type="NCBI Taxonomy" id="517720"/>
    <lineage>
        <taxon>Bacteria</taxon>
        <taxon>Pseudomonadati</taxon>
        <taxon>Pseudomonadota</taxon>
        <taxon>Alphaproteobacteria</taxon>
        <taxon>Sphingomonadales</taxon>
        <taxon>Sphingomonadaceae</taxon>
        <taxon>Stakelama</taxon>
    </lineage>
</organism>
<dbReference type="OrthoDB" id="57532at2"/>
<dbReference type="SUPFAM" id="SSF51445">
    <property type="entry name" value="(Trans)glycosidases"/>
    <property type="match status" value="1"/>
</dbReference>
<dbReference type="Pfam" id="PF14508">
    <property type="entry name" value="GH97_N"/>
    <property type="match status" value="1"/>
</dbReference>
<dbReference type="InterPro" id="IPR014718">
    <property type="entry name" value="GH-type_carb-bd"/>
</dbReference>
<name>A0A4R6FSF6_9SPHN</name>
<feature type="signal peptide" evidence="1">
    <location>
        <begin position="1"/>
        <end position="26"/>
    </location>
</feature>
<dbReference type="EMBL" id="SNWD01000003">
    <property type="protein sequence ID" value="TDN84663.1"/>
    <property type="molecule type" value="Genomic_DNA"/>
</dbReference>
<feature type="domain" description="Glycosyl-hydrolase 97 catalytic" evidence="2">
    <location>
        <begin position="295"/>
        <end position="474"/>
    </location>
</feature>
<feature type="domain" description="Glycosyl-hydrolase 97 C-terminal oligomerisation" evidence="4">
    <location>
        <begin position="570"/>
        <end position="670"/>
    </location>
</feature>
<dbReference type="InterPro" id="IPR017853">
    <property type="entry name" value="GH"/>
</dbReference>
<evidence type="ECO:0000256" key="1">
    <source>
        <dbReference type="SAM" id="SignalP"/>
    </source>
</evidence>
<evidence type="ECO:0000259" key="2">
    <source>
        <dbReference type="Pfam" id="PF10566"/>
    </source>
</evidence>
<dbReference type="PANTHER" id="PTHR35803:SF1">
    <property type="entry name" value="GLUCAN 1,4-ALPHA-GLUCOSIDASE SUSB"/>
    <property type="match status" value="1"/>
</dbReference>
<comment type="caution">
    <text evidence="5">The sequence shown here is derived from an EMBL/GenBank/DDBJ whole genome shotgun (WGS) entry which is preliminary data.</text>
</comment>
<feature type="domain" description="Glycosyl-hydrolase 97 N-terminal" evidence="3">
    <location>
        <begin position="32"/>
        <end position="277"/>
    </location>
</feature>
<dbReference type="GO" id="GO:0030246">
    <property type="term" value="F:carbohydrate binding"/>
    <property type="evidence" value="ECO:0007669"/>
    <property type="project" value="InterPro"/>
</dbReference>
<dbReference type="RefSeq" id="WP_133495035.1">
    <property type="nucleotide sequence ID" value="NZ_BMLU01000003.1"/>
</dbReference>
<proteinExistence type="predicted"/>
<dbReference type="InterPro" id="IPR019563">
    <property type="entry name" value="GH97_catalytic"/>
</dbReference>
<feature type="chain" id="PRO_5020664460" evidence="1">
    <location>
        <begin position="27"/>
        <end position="673"/>
    </location>
</feature>
<reference evidence="5 6" key="1">
    <citation type="submission" date="2019-03" db="EMBL/GenBank/DDBJ databases">
        <title>Genomic Encyclopedia of Type Strains, Phase IV (KMG-IV): sequencing the most valuable type-strain genomes for metagenomic binning, comparative biology and taxonomic classification.</title>
        <authorList>
            <person name="Goeker M."/>
        </authorList>
    </citation>
    <scope>NUCLEOTIDE SEQUENCE [LARGE SCALE GENOMIC DNA]</scope>
    <source>
        <strain evidence="5 6">DSM 25059</strain>
    </source>
</reference>
<dbReference type="AlphaFoldDB" id="A0A4R6FSF6"/>
<dbReference type="InterPro" id="IPR029486">
    <property type="entry name" value="GH97_N"/>
</dbReference>
<gene>
    <name evidence="5" type="ORF">EV664_103310</name>
</gene>
<dbReference type="InterPro" id="IPR029483">
    <property type="entry name" value="GH97_C"/>
</dbReference>
<evidence type="ECO:0000313" key="6">
    <source>
        <dbReference type="Proteomes" id="UP000295493"/>
    </source>
</evidence>
<protein>
    <submittedName>
        <fullName evidence="5">Alpha-glucosidase</fullName>
    </submittedName>
</protein>